<name>A0A4S4AXF9_9RHOO</name>
<gene>
    <name evidence="2" type="ORF">E6O51_03155</name>
</gene>
<dbReference type="EMBL" id="SSOD01000002">
    <property type="protein sequence ID" value="THF64323.1"/>
    <property type="molecule type" value="Genomic_DNA"/>
</dbReference>
<reference evidence="2 3" key="1">
    <citation type="submission" date="2019-04" db="EMBL/GenBank/DDBJ databases">
        <title>Azoarcus rhizosphaerae sp. nov. isolated from rhizosphere of Ficus religiosa.</title>
        <authorList>
            <person name="Lin S.-Y."/>
            <person name="Hameed A."/>
            <person name="Hsu Y.-H."/>
            <person name="Young C.-C."/>
        </authorList>
    </citation>
    <scope>NUCLEOTIDE SEQUENCE [LARGE SCALE GENOMIC DNA]</scope>
    <source>
        <strain evidence="2 3">CC-YHH848</strain>
    </source>
</reference>
<sequence length="140" mass="14935">MEAIPKPQRRDFVGGPGGIGARQYREALAEWEKYEAARVEYAAVQAEIERESAAFAAEQERFAAEQEAFKVAQAAMQAQQKKDARGLKKLNQSQPQGGAEQPAGMVSTSPDSFGGATMLTSPPPAAPTALSTILSNLLGR</sequence>
<dbReference type="AlphaFoldDB" id="A0A4S4AXF9"/>
<evidence type="ECO:0000313" key="2">
    <source>
        <dbReference type="EMBL" id="THF64323.1"/>
    </source>
</evidence>
<dbReference type="Proteomes" id="UP000307956">
    <property type="component" value="Unassembled WGS sequence"/>
</dbReference>
<dbReference type="RefSeq" id="WP_136383512.1">
    <property type="nucleotide sequence ID" value="NZ_SSOD01000002.1"/>
</dbReference>
<protein>
    <submittedName>
        <fullName evidence="2">Uncharacterized protein</fullName>
    </submittedName>
</protein>
<keyword evidence="3" id="KW-1185">Reference proteome</keyword>
<proteinExistence type="predicted"/>
<evidence type="ECO:0000313" key="3">
    <source>
        <dbReference type="Proteomes" id="UP000307956"/>
    </source>
</evidence>
<feature type="region of interest" description="Disordered" evidence="1">
    <location>
        <begin position="80"/>
        <end position="140"/>
    </location>
</feature>
<evidence type="ECO:0000256" key="1">
    <source>
        <dbReference type="SAM" id="MobiDB-lite"/>
    </source>
</evidence>
<accession>A0A4S4AXF9</accession>
<comment type="caution">
    <text evidence="2">The sequence shown here is derived from an EMBL/GenBank/DDBJ whole genome shotgun (WGS) entry which is preliminary data.</text>
</comment>
<organism evidence="2 3">
    <name type="scientific">Pseudothauera rhizosphaerae</name>
    <dbReference type="NCBI Taxonomy" id="2565932"/>
    <lineage>
        <taxon>Bacteria</taxon>
        <taxon>Pseudomonadati</taxon>
        <taxon>Pseudomonadota</taxon>
        <taxon>Betaproteobacteria</taxon>
        <taxon>Rhodocyclales</taxon>
        <taxon>Zoogloeaceae</taxon>
        <taxon>Pseudothauera</taxon>
    </lineage>
</organism>